<gene>
    <name evidence="2" type="ORF">M0812_23568</name>
</gene>
<evidence type="ECO:0000313" key="2">
    <source>
        <dbReference type="EMBL" id="KAJ3430557.1"/>
    </source>
</evidence>
<dbReference type="EMBL" id="JANTQA010000051">
    <property type="protein sequence ID" value="KAJ3430557.1"/>
    <property type="molecule type" value="Genomic_DNA"/>
</dbReference>
<feature type="region of interest" description="Disordered" evidence="1">
    <location>
        <begin position="86"/>
        <end position="126"/>
    </location>
</feature>
<feature type="compositionally biased region" description="Basic and acidic residues" evidence="1">
    <location>
        <begin position="95"/>
        <end position="111"/>
    </location>
</feature>
<name>A0AAV7YL30_9EUKA</name>
<reference evidence="2" key="1">
    <citation type="submission" date="2022-08" db="EMBL/GenBank/DDBJ databases">
        <title>Novel sulphate-reducing endosymbionts in the free-living metamonad Anaeramoeba.</title>
        <authorList>
            <person name="Jerlstrom-Hultqvist J."/>
            <person name="Cepicka I."/>
            <person name="Gallot-Lavallee L."/>
            <person name="Salas-Leiva D."/>
            <person name="Curtis B.A."/>
            <person name="Zahonova K."/>
            <person name="Pipaliya S."/>
            <person name="Dacks J."/>
            <person name="Roger A.J."/>
        </authorList>
    </citation>
    <scope>NUCLEOTIDE SEQUENCE</scope>
    <source>
        <strain evidence="2">Busselton2</strain>
    </source>
</reference>
<proteinExistence type="predicted"/>
<comment type="caution">
    <text evidence="2">The sequence shown here is derived from an EMBL/GenBank/DDBJ whole genome shotgun (WGS) entry which is preliminary data.</text>
</comment>
<sequence>MPKIIYFVLEMDSSVPKTTQQSTFLKSMAGNSKAPKQKKNQTKRMGNNRRNQSHGHICRNCIQLWRKWNANGNPIIRTLKERIKVFENGEDPESDEKTDSEGEYLEKEKTGNKNQIITPNSRNNIS</sequence>
<protein>
    <submittedName>
        <fullName evidence="2">Uncharacterized protein</fullName>
    </submittedName>
</protein>
<feature type="region of interest" description="Disordered" evidence="1">
    <location>
        <begin position="20"/>
        <end position="54"/>
    </location>
</feature>
<feature type="compositionally biased region" description="Polar residues" evidence="1">
    <location>
        <begin position="112"/>
        <end position="126"/>
    </location>
</feature>
<evidence type="ECO:0000313" key="3">
    <source>
        <dbReference type="Proteomes" id="UP001146793"/>
    </source>
</evidence>
<dbReference type="AlphaFoldDB" id="A0AAV7YL30"/>
<dbReference type="Proteomes" id="UP001146793">
    <property type="component" value="Unassembled WGS sequence"/>
</dbReference>
<organism evidence="2 3">
    <name type="scientific">Anaeramoeba flamelloides</name>
    <dbReference type="NCBI Taxonomy" id="1746091"/>
    <lineage>
        <taxon>Eukaryota</taxon>
        <taxon>Metamonada</taxon>
        <taxon>Anaeramoebidae</taxon>
        <taxon>Anaeramoeba</taxon>
    </lineage>
</organism>
<accession>A0AAV7YL30</accession>
<evidence type="ECO:0000256" key="1">
    <source>
        <dbReference type="SAM" id="MobiDB-lite"/>
    </source>
</evidence>